<reference evidence="4 5" key="1">
    <citation type="journal article" date="2021" name="Elife">
        <title>Chloroplast acquisition without the gene transfer in kleptoplastic sea slugs, Plakobranchus ocellatus.</title>
        <authorList>
            <person name="Maeda T."/>
            <person name="Takahashi S."/>
            <person name="Yoshida T."/>
            <person name="Shimamura S."/>
            <person name="Takaki Y."/>
            <person name="Nagai Y."/>
            <person name="Toyoda A."/>
            <person name="Suzuki Y."/>
            <person name="Arimoto A."/>
            <person name="Ishii H."/>
            <person name="Satoh N."/>
            <person name="Nishiyama T."/>
            <person name="Hasebe M."/>
            <person name="Maruyama T."/>
            <person name="Minagawa J."/>
            <person name="Obokata J."/>
            <person name="Shigenobu S."/>
        </authorList>
    </citation>
    <scope>NUCLEOTIDE SEQUENCE [LARGE SCALE GENOMIC DNA]</scope>
</reference>
<keyword evidence="1" id="KW-0479">Metal-binding</keyword>
<keyword evidence="2" id="KW-0847">Vitamin C</keyword>
<proteinExistence type="predicted"/>
<comment type="caution">
    <text evidence="4">The sequence shown here is derived from an EMBL/GenBank/DDBJ whole genome shotgun (WGS) entry which is preliminary data.</text>
</comment>
<evidence type="ECO:0000256" key="2">
    <source>
        <dbReference type="ARBA" id="ARBA00022896"/>
    </source>
</evidence>
<keyword evidence="5" id="KW-1185">Reference proteome</keyword>
<accession>A0AAV4A1C3</accession>
<evidence type="ECO:0000313" key="5">
    <source>
        <dbReference type="Proteomes" id="UP000735302"/>
    </source>
</evidence>
<evidence type="ECO:0000256" key="3">
    <source>
        <dbReference type="ARBA" id="ARBA00023004"/>
    </source>
</evidence>
<name>A0AAV4A1C3_9GAST</name>
<dbReference type="InterPro" id="IPR045054">
    <property type="entry name" value="P4HA-like"/>
</dbReference>
<protein>
    <submittedName>
        <fullName evidence="4">Prolyl 4-hydroxylase subunit alpha-1-like</fullName>
    </submittedName>
</protein>
<organism evidence="4 5">
    <name type="scientific">Plakobranchus ocellatus</name>
    <dbReference type="NCBI Taxonomy" id="259542"/>
    <lineage>
        <taxon>Eukaryota</taxon>
        <taxon>Metazoa</taxon>
        <taxon>Spiralia</taxon>
        <taxon>Lophotrochozoa</taxon>
        <taxon>Mollusca</taxon>
        <taxon>Gastropoda</taxon>
        <taxon>Heterobranchia</taxon>
        <taxon>Euthyneura</taxon>
        <taxon>Panpulmonata</taxon>
        <taxon>Sacoglossa</taxon>
        <taxon>Placobranchoidea</taxon>
        <taxon>Plakobranchidae</taxon>
        <taxon>Plakobranchus</taxon>
    </lineage>
</organism>
<dbReference type="GO" id="GO:0046872">
    <property type="term" value="F:metal ion binding"/>
    <property type="evidence" value="ECO:0007669"/>
    <property type="project" value="UniProtKB-KW"/>
</dbReference>
<dbReference type="GO" id="GO:0031418">
    <property type="term" value="F:L-ascorbic acid binding"/>
    <property type="evidence" value="ECO:0007669"/>
    <property type="project" value="UniProtKB-KW"/>
</dbReference>
<dbReference type="PANTHER" id="PTHR10869">
    <property type="entry name" value="PROLYL 4-HYDROXYLASE ALPHA SUBUNIT"/>
    <property type="match status" value="1"/>
</dbReference>
<sequence length="73" mass="8691">MALLWYNFRPDHQMDKLTYHAGCPVLIGQKWIANKWIWVAGNTFRRRCGLSPNLSQLDIEEDMRNSYLPPTRR</sequence>
<dbReference type="GO" id="GO:0005783">
    <property type="term" value="C:endoplasmic reticulum"/>
    <property type="evidence" value="ECO:0007669"/>
    <property type="project" value="TreeGrafter"/>
</dbReference>
<dbReference type="GO" id="GO:0004656">
    <property type="term" value="F:procollagen-proline 4-dioxygenase activity"/>
    <property type="evidence" value="ECO:0007669"/>
    <property type="project" value="TreeGrafter"/>
</dbReference>
<keyword evidence="3" id="KW-0408">Iron</keyword>
<evidence type="ECO:0000256" key="1">
    <source>
        <dbReference type="ARBA" id="ARBA00022723"/>
    </source>
</evidence>
<dbReference type="Gene3D" id="2.60.120.620">
    <property type="entry name" value="q2cbj1_9rhob like domain"/>
    <property type="match status" value="1"/>
</dbReference>
<evidence type="ECO:0000313" key="4">
    <source>
        <dbReference type="EMBL" id="GFO01414.1"/>
    </source>
</evidence>
<gene>
    <name evidence="4" type="ORF">PoB_002791900</name>
</gene>
<dbReference type="PANTHER" id="PTHR10869:SF246">
    <property type="entry name" value="TRANSMEMBRANE PROLYL 4-HYDROXYLASE"/>
    <property type="match status" value="1"/>
</dbReference>
<dbReference type="EMBL" id="BLXT01003294">
    <property type="protein sequence ID" value="GFO01414.1"/>
    <property type="molecule type" value="Genomic_DNA"/>
</dbReference>
<dbReference type="Proteomes" id="UP000735302">
    <property type="component" value="Unassembled WGS sequence"/>
</dbReference>
<dbReference type="AlphaFoldDB" id="A0AAV4A1C3"/>